<protein>
    <submittedName>
        <fullName evidence="9">RNA polymerase sigma-70 factor</fullName>
    </submittedName>
</protein>
<keyword evidence="3" id="KW-0805">Transcription regulation</keyword>
<feature type="domain" description="SnoaL-like" evidence="8">
    <location>
        <begin position="189"/>
        <end position="264"/>
    </location>
</feature>
<gene>
    <name evidence="9" type="ORF">F7O44_13635</name>
</gene>
<organism evidence="9 10">
    <name type="scientific">Phytoactinopolyspora mesophila</name>
    <dbReference type="NCBI Taxonomy" id="2650750"/>
    <lineage>
        <taxon>Bacteria</taxon>
        <taxon>Bacillati</taxon>
        <taxon>Actinomycetota</taxon>
        <taxon>Actinomycetes</taxon>
        <taxon>Jiangellales</taxon>
        <taxon>Jiangellaceae</taxon>
        <taxon>Phytoactinopolyspora</taxon>
    </lineage>
</organism>
<dbReference type="Proteomes" id="UP000460435">
    <property type="component" value="Unassembled WGS sequence"/>
</dbReference>
<feature type="domain" description="RNA polymerase sigma-70 region 2" evidence="6">
    <location>
        <begin position="20"/>
        <end position="83"/>
    </location>
</feature>
<dbReference type="Gene3D" id="1.10.10.10">
    <property type="entry name" value="Winged helix-like DNA-binding domain superfamily/Winged helix DNA-binding domain"/>
    <property type="match status" value="1"/>
</dbReference>
<dbReference type="InterPro" id="IPR052704">
    <property type="entry name" value="ECF_Sigma-70_Domain"/>
</dbReference>
<evidence type="ECO:0000313" key="10">
    <source>
        <dbReference type="Proteomes" id="UP000460435"/>
    </source>
</evidence>
<dbReference type="InterPro" id="IPR013325">
    <property type="entry name" value="RNA_pol_sigma_r2"/>
</dbReference>
<dbReference type="Gene3D" id="3.10.450.50">
    <property type="match status" value="1"/>
</dbReference>
<accession>A0A7K3M4D8</accession>
<dbReference type="Pfam" id="PF04542">
    <property type="entry name" value="Sigma70_r2"/>
    <property type="match status" value="1"/>
</dbReference>
<proteinExistence type="inferred from homology"/>
<evidence type="ECO:0000259" key="6">
    <source>
        <dbReference type="Pfam" id="PF04542"/>
    </source>
</evidence>
<dbReference type="SUPFAM" id="SSF54427">
    <property type="entry name" value="NTF2-like"/>
    <property type="match status" value="1"/>
</dbReference>
<dbReference type="SUPFAM" id="SSF88659">
    <property type="entry name" value="Sigma3 and sigma4 domains of RNA polymerase sigma factors"/>
    <property type="match status" value="1"/>
</dbReference>
<dbReference type="NCBIfam" id="TIGR02957">
    <property type="entry name" value="SigX4"/>
    <property type="match status" value="1"/>
</dbReference>
<evidence type="ECO:0000256" key="1">
    <source>
        <dbReference type="ARBA" id="ARBA00010641"/>
    </source>
</evidence>
<dbReference type="InterPro" id="IPR014284">
    <property type="entry name" value="RNA_pol_sigma-70_dom"/>
</dbReference>
<dbReference type="InterPro" id="IPR014303">
    <property type="entry name" value="RNA_pol_sigma-70_ECF"/>
</dbReference>
<reference evidence="9 10" key="1">
    <citation type="submission" date="2019-11" db="EMBL/GenBank/DDBJ databases">
        <authorList>
            <person name="Li X.-J."/>
            <person name="Feng X.-M."/>
        </authorList>
    </citation>
    <scope>NUCLEOTIDE SEQUENCE [LARGE SCALE GENOMIC DNA]</scope>
    <source>
        <strain evidence="9 10">XMNu-373</strain>
    </source>
</reference>
<feature type="domain" description="RNA polymerase sigma factor 70 region 4 type 2" evidence="7">
    <location>
        <begin position="118"/>
        <end position="168"/>
    </location>
</feature>
<dbReference type="GO" id="GO:0006352">
    <property type="term" value="P:DNA-templated transcription initiation"/>
    <property type="evidence" value="ECO:0007669"/>
    <property type="project" value="InterPro"/>
</dbReference>
<evidence type="ECO:0000313" key="9">
    <source>
        <dbReference type="EMBL" id="NDL58115.1"/>
    </source>
</evidence>
<dbReference type="AlphaFoldDB" id="A0A7K3M4D8"/>
<keyword evidence="4" id="KW-0731">Sigma factor</keyword>
<dbReference type="InterPro" id="IPR032710">
    <property type="entry name" value="NTF2-like_dom_sf"/>
</dbReference>
<evidence type="ECO:0000259" key="7">
    <source>
        <dbReference type="Pfam" id="PF08281"/>
    </source>
</evidence>
<dbReference type="InterPro" id="IPR007627">
    <property type="entry name" value="RNA_pol_sigma70_r2"/>
</dbReference>
<dbReference type="PANTHER" id="PTHR30173">
    <property type="entry name" value="SIGMA 19 FACTOR"/>
    <property type="match status" value="1"/>
</dbReference>
<sequence>MVGRAGSWLYRPVTVLQHDELRPLMFSIAYRMLGSVAEAEDIVQDAFLRMYKSELDGTAIDSPDAFATTITTRLAIDALRSARVRREHYVGQWLPEPLITSDDEPARRVETDETISTAFLVLLETLAPVERAVFLLREVFGYGYDEIAGIVEKSESNCRQILARAKRAIAERRPRFEADRQHQAELAKSFLTAANEGNMEALHQLLADDVVFVGDGGGNAPALEHPVGGPVQVARFFIGLLKQSARVGMRIEPVEANGQPALRVFSPRDEVLGVLTFGVADGQIHTMHSVINPEKLTHLGQVGDLGALLSQPS</sequence>
<dbReference type="Pfam" id="PF12680">
    <property type="entry name" value="SnoaL_2"/>
    <property type="match status" value="1"/>
</dbReference>
<evidence type="ECO:0000259" key="8">
    <source>
        <dbReference type="Pfam" id="PF12680"/>
    </source>
</evidence>
<dbReference type="Pfam" id="PF08281">
    <property type="entry name" value="Sigma70_r4_2"/>
    <property type="match status" value="1"/>
</dbReference>
<evidence type="ECO:0000256" key="3">
    <source>
        <dbReference type="ARBA" id="ARBA00023015"/>
    </source>
</evidence>
<name>A0A7K3M4D8_9ACTN</name>
<dbReference type="PANTHER" id="PTHR30173:SF36">
    <property type="entry name" value="ECF RNA POLYMERASE SIGMA FACTOR SIGJ"/>
    <property type="match status" value="1"/>
</dbReference>
<dbReference type="GO" id="GO:0016987">
    <property type="term" value="F:sigma factor activity"/>
    <property type="evidence" value="ECO:0007669"/>
    <property type="project" value="UniProtKB-KW"/>
</dbReference>
<dbReference type="SUPFAM" id="SSF88946">
    <property type="entry name" value="Sigma2 domain of RNA polymerase sigma factors"/>
    <property type="match status" value="1"/>
</dbReference>
<comment type="caution">
    <text evidence="9">The sequence shown here is derived from an EMBL/GenBank/DDBJ whole genome shotgun (WGS) entry which is preliminary data.</text>
</comment>
<dbReference type="Gene3D" id="1.10.1740.10">
    <property type="match status" value="1"/>
</dbReference>
<dbReference type="NCBIfam" id="NF007214">
    <property type="entry name" value="PRK09636.1"/>
    <property type="match status" value="1"/>
</dbReference>
<keyword evidence="10" id="KW-1185">Reference proteome</keyword>
<evidence type="ECO:0000256" key="2">
    <source>
        <dbReference type="ARBA" id="ARBA00011344"/>
    </source>
</evidence>
<dbReference type="InterPro" id="IPR013249">
    <property type="entry name" value="RNA_pol_sigma70_r4_t2"/>
</dbReference>
<dbReference type="InterPro" id="IPR036388">
    <property type="entry name" value="WH-like_DNA-bd_sf"/>
</dbReference>
<evidence type="ECO:0000256" key="5">
    <source>
        <dbReference type="ARBA" id="ARBA00023163"/>
    </source>
</evidence>
<dbReference type="InterPro" id="IPR013324">
    <property type="entry name" value="RNA_pol_sigma_r3/r4-like"/>
</dbReference>
<comment type="similarity">
    <text evidence="1">Belongs to the sigma-70 factor family. ECF subfamily.</text>
</comment>
<dbReference type="NCBIfam" id="TIGR02937">
    <property type="entry name" value="sigma70-ECF"/>
    <property type="match status" value="1"/>
</dbReference>
<dbReference type="InterPro" id="IPR037401">
    <property type="entry name" value="SnoaL-like"/>
</dbReference>
<comment type="subunit">
    <text evidence="2">Interacts transiently with the RNA polymerase catalytic core formed by RpoA, RpoB, RpoC and RpoZ (2 alpha, 1 beta, 1 beta' and 1 omega subunit) to form the RNA polymerase holoenzyme that can initiate transcription.</text>
</comment>
<keyword evidence="5" id="KW-0804">Transcription</keyword>
<dbReference type="GO" id="GO:0003677">
    <property type="term" value="F:DNA binding"/>
    <property type="evidence" value="ECO:0007669"/>
    <property type="project" value="InterPro"/>
</dbReference>
<evidence type="ECO:0000256" key="4">
    <source>
        <dbReference type="ARBA" id="ARBA00023082"/>
    </source>
</evidence>
<dbReference type="EMBL" id="WLZY01000004">
    <property type="protein sequence ID" value="NDL58115.1"/>
    <property type="molecule type" value="Genomic_DNA"/>
</dbReference>